<evidence type="ECO:0000256" key="1">
    <source>
        <dbReference type="ARBA" id="ARBA00008812"/>
    </source>
</evidence>
<dbReference type="Pfam" id="PF04264">
    <property type="entry name" value="YceI"/>
    <property type="match status" value="1"/>
</dbReference>
<sequence>MSASTVTSVPTGTWNVDPSHSVVQFSVKHMGIATVKGQFNEFQGSLTIGEDGSASASGTVEVASVDTREAQRDEHLKSADFFDAASNPQISFQSTAIEPVDEETFKITGDITIHGITKPITLEATVEGTDTDPWGNERVGLSVTGQLNRGDFEMKFNQALGSGNVLVSDKVKLALDISAVKAA</sequence>
<comment type="caution">
    <text evidence="3">The sequence shown here is derived from an EMBL/GenBank/DDBJ whole genome shotgun (WGS) entry which is preliminary data.</text>
</comment>
<name>A0A840ILC7_9ACTN</name>
<dbReference type="Proteomes" id="UP000585272">
    <property type="component" value="Unassembled WGS sequence"/>
</dbReference>
<dbReference type="EMBL" id="JACHNU010000009">
    <property type="protein sequence ID" value="MBB4664943.1"/>
    <property type="molecule type" value="Genomic_DNA"/>
</dbReference>
<gene>
    <name evidence="3" type="ORF">BDZ31_004561</name>
</gene>
<dbReference type="InterPro" id="IPR036761">
    <property type="entry name" value="TTHA0802/YceI-like_sf"/>
</dbReference>
<protein>
    <submittedName>
        <fullName evidence="3">Polyisoprenoid-binding protein YceI</fullName>
    </submittedName>
</protein>
<evidence type="ECO:0000259" key="2">
    <source>
        <dbReference type="SMART" id="SM00867"/>
    </source>
</evidence>
<dbReference type="PANTHER" id="PTHR34406">
    <property type="entry name" value="PROTEIN YCEI"/>
    <property type="match status" value="1"/>
</dbReference>
<dbReference type="SUPFAM" id="SSF101874">
    <property type="entry name" value="YceI-like"/>
    <property type="match status" value="1"/>
</dbReference>
<organism evidence="3 4">
    <name type="scientific">Conexibacter arvalis</name>
    <dbReference type="NCBI Taxonomy" id="912552"/>
    <lineage>
        <taxon>Bacteria</taxon>
        <taxon>Bacillati</taxon>
        <taxon>Actinomycetota</taxon>
        <taxon>Thermoleophilia</taxon>
        <taxon>Solirubrobacterales</taxon>
        <taxon>Conexibacteraceae</taxon>
        <taxon>Conexibacter</taxon>
    </lineage>
</organism>
<proteinExistence type="inferred from homology"/>
<accession>A0A840ILC7</accession>
<dbReference type="PANTHER" id="PTHR34406:SF1">
    <property type="entry name" value="PROTEIN YCEI"/>
    <property type="match status" value="1"/>
</dbReference>
<dbReference type="InterPro" id="IPR007372">
    <property type="entry name" value="Lipid/polyisoprenoid-bd_YceI"/>
</dbReference>
<dbReference type="RefSeq" id="WP_183345416.1">
    <property type="nucleotide sequence ID" value="NZ_JACHNU010000009.1"/>
</dbReference>
<evidence type="ECO:0000313" key="4">
    <source>
        <dbReference type="Proteomes" id="UP000585272"/>
    </source>
</evidence>
<dbReference type="SMART" id="SM00867">
    <property type="entry name" value="YceI"/>
    <property type="match status" value="1"/>
</dbReference>
<dbReference type="Gene3D" id="2.40.128.110">
    <property type="entry name" value="Lipid/polyisoprenoid-binding, YceI-like"/>
    <property type="match status" value="1"/>
</dbReference>
<feature type="domain" description="Lipid/polyisoprenoid-binding YceI-like" evidence="2">
    <location>
        <begin position="13"/>
        <end position="180"/>
    </location>
</feature>
<reference evidence="3 4" key="1">
    <citation type="submission" date="2020-08" db="EMBL/GenBank/DDBJ databases">
        <title>Genomic Encyclopedia of Archaeal and Bacterial Type Strains, Phase II (KMG-II): from individual species to whole genera.</title>
        <authorList>
            <person name="Goeker M."/>
        </authorList>
    </citation>
    <scope>NUCLEOTIDE SEQUENCE [LARGE SCALE GENOMIC DNA]</scope>
    <source>
        <strain evidence="3 4">DSM 23288</strain>
    </source>
</reference>
<comment type="similarity">
    <text evidence="1">Belongs to the UPF0312 family.</text>
</comment>
<dbReference type="AlphaFoldDB" id="A0A840ILC7"/>
<evidence type="ECO:0000313" key="3">
    <source>
        <dbReference type="EMBL" id="MBB4664943.1"/>
    </source>
</evidence>
<keyword evidence="4" id="KW-1185">Reference proteome</keyword>